<evidence type="ECO:0000313" key="3">
    <source>
        <dbReference type="EMBL" id="CAE0661807.1"/>
    </source>
</evidence>
<evidence type="ECO:0000313" key="4">
    <source>
        <dbReference type="EMBL" id="CAE0661808.1"/>
    </source>
</evidence>
<name>A0A6V3LTK7_9EUKA</name>
<organism evidence="4">
    <name type="scientific">Lotharella globosa</name>
    <dbReference type="NCBI Taxonomy" id="91324"/>
    <lineage>
        <taxon>Eukaryota</taxon>
        <taxon>Sar</taxon>
        <taxon>Rhizaria</taxon>
        <taxon>Cercozoa</taxon>
        <taxon>Chlorarachniophyceae</taxon>
        <taxon>Lotharella</taxon>
    </lineage>
</organism>
<dbReference type="AlphaFoldDB" id="A0A6V3LTK7"/>
<dbReference type="EMBL" id="HBIV01018494">
    <property type="protein sequence ID" value="CAE0661807.1"/>
    <property type="molecule type" value="Transcribed_RNA"/>
</dbReference>
<dbReference type="EMBL" id="HBIV01018499">
    <property type="protein sequence ID" value="CAE0661812.1"/>
    <property type="molecule type" value="Transcribed_RNA"/>
</dbReference>
<dbReference type="EMBL" id="HBIV01018495">
    <property type="protein sequence ID" value="CAE0661808.1"/>
    <property type="molecule type" value="Transcribed_RNA"/>
</dbReference>
<dbReference type="Gene3D" id="3.90.640.10">
    <property type="entry name" value="Actin, Chain A, domain 4"/>
    <property type="match status" value="1"/>
</dbReference>
<keyword evidence="2" id="KW-0067">ATP-binding</keyword>
<reference evidence="4" key="1">
    <citation type="submission" date="2021-01" db="EMBL/GenBank/DDBJ databases">
        <authorList>
            <person name="Corre E."/>
            <person name="Pelletier E."/>
            <person name="Niang G."/>
            <person name="Scheremetjew M."/>
            <person name="Finn R."/>
            <person name="Kale V."/>
            <person name="Holt S."/>
            <person name="Cochrane G."/>
            <person name="Meng A."/>
            <person name="Brown T."/>
            <person name="Cohen L."/>
        </authorList>
    </citation>
    <scope>NUCLEOTIDE SEQUENCE</scope>
    <source>
        <strain evidence="4">CCCM811</strain>
    </source>
</reference>
<dbReference type="CDD" id="cd10229">
    <property type="entry name" value="ASKHA_NBD_HSP70_HSPA12"/>
    <property type="match status" value="1"/>
</dbReference>
<proteinExistence type="predicted"/>
<keyword evidence="1" id="KW-0547">Nucleotide-binding</keyword>
<dbReference type="Pfam" id="PF00012">
    <property type="entry name" value="HSP70"/>
    <property type="match status" value="1"/>
</dbReference>
<dbReference type="SUPFAM" id="SSF53067">
    <property type="entry name" value="Actin-like ATPase domain"/>
    <property type="match status" value="2"/>
</dbReference>
<protein>
    <submittedName>
        <fullName evidence="4">Uncharacterized protein</fullName>
    </submittedName>
</protein>
<dbReference type="GO" id="GO:0005524">
    <property type="term" value="F:ATP binding"/>
    <property type="evidence" value="ECO:0007669"/>
    <property type="project" value="UniProtKB-KW"/>
</dbReference>
<dbReference type="InterPro" id="IPR013126">
    <property type="entry name" value="Hsp_70_fam"/>
</dbReference>
<gene>
    <name evidence="3" type="ORF">LGLO00237_LOCUS13402</name>
    <name evidence="4" type="ORF">LGLO00237_LOCUS13403</name>
    <name evidence="5" type="ORF">LGLO00237_LOCUS13407</name>
</gene>
<accession>A0A6V3LTK7</accession>
<dbReference type="InterPro" id="IPR043129">
    <property type="entry name" value="ATPase_NBD"/>
</dbReference>
<dbReference type="GO" id="GO:0140662">
    <property type="term" value="F:ATP-dependent protein folding chaperone"/>
    <property type="evidence" value="ECO:0007669"/>
    <property type="project" value="InterPro"/>
</dbReference>
<dbReference type="PANTHER" id="PTHR14187">
    <property type="entry name" value="ALPHA KINASE/ELONGATION FACTOR 2 KINASE"/>
    <property type="match status" value="1"/>
</dbReference>
<evidence type="ECO:0000313" key="5">
    <source>
        <dbReference type="EMBL" id="CAE0661812.1"/>
    </source>
</evidence>
<sequence length="581" mass="64985">MAGAEASRNMEVVVAIDFGTSNSGFAYASMKGHQEIAMEQGLEGKNAGKSNEKMRTAILFKKVSGLLKFESFGEQAKYDFDKITKKERKSGSDVSGYVYFDRFKMSLYREIDSTEGWKDPIIKDVTGKHKQPALFVVSECIKYMKSRAVKRLRECGVKDPEHKILWVLTIPAIWPDPSKDFMLRAAAKAGIPPGQVKLCLEPEAAAICCIKDSADLDKELLVGSKYLILDCGGGTLDVTAHKVVENDTNLRVKEIRTVNGGDCGSTYIDKAFQQEIGRIIGESKWEKFKSENPDAVNELLDRFEACKRSFTDESTSEFVGLKGKLAKKIPAGYDKNGICYDDEEFHLEISGGRMAAMFEICVRRIVSTMTKELRSSEMKGCQYVFMAGGFSSSPYLRKRVQAALSEFRDCKKLIAPFNFSMAILKGAVMLGLDPSIIASRRARCAYAISYERDFKKGDDESHSYMRIVKGVLLKKTSYLHMLVMKDQDLEVGHVVNTSSVNVKDGATSATNRVYKCLANDVLSPWDKRAILHGKLEVTFDKPYDADEARINTKYRFGGEMIRIESTHVQSGKSFKTELSFE</sequence>
<dbReference type="Gene3D" id="3.30.420.40">
    <property type="match status" value="2"/>
</dbReference>
<dbReference type="PANTHER" id="PTHR14187:SF5">
    <property type="entry name" value="HEAT SHOCK 70 KDA PROTEIN 12A"/>
    <property type="match status" value="1"/>
</dbReference>
<evidence type="ECO:0000256" key="1">
    <source>
        <dbReference type="ARBA" id="ARBA00022741"/>
    </source>
</evidence>
<evidence type="ECO:0000256" key="2">
    <source>
        <dbReference type="ARBA" id="ARBA00022840"/>
    </source>
</evidence>